<sequence length="63" mass="6974">MCVDTTKLCVDTTCIVFKLDFWDSDLVSTPLGSVSTPLEIPKHTQPNTSNPGHRQTTQQSKQP</sequence>
<proteinExistence type="predicted"/>
<keyword evidence="3" id="KW-1185">Reference proteome</keyword>
<dbReference type="AlphaFoldDB" id="A0A843VIJ1"/>
<dbReference type="EMBL" id="NMUH01001732">
    <property type="protein sequence ID" value="MQL94936.1"/>
    <property type="molecule type" value="Genomic_DNA"/>
</dbReference>
<organism evidence="2 3">
    <name type="scientific">Colocasia esculenta</name>
    <name type="common">Wild taro</name>
    <name type="synonym">Arum esculentum</name>
    <dbReference type="NCBI Taxonomy" id="4460"/>
    <lineage>
        <taxon>Eukaryota</taxon>
        <taxon>Viridiplantae</taxon>
        <taxon>Streptophyta</taxon>
        <taxon>Embryophyta</taxon>
        <taxon>Tracheophyta</taxon>
        <taxon>Spermatophyta</taxon>
        <taxon>Magnoliopsida</taxon>
        <taxon>Liliopsida</taxon>
        <taxon>Araceae</taxon>
        <taxon>Aroideae</taxon>
        <taxon>Colocasieae</taxon>
        <taxon>Colocasia</taxon>
    </lineage>
</organism>
<evidence type="ECO:0000313" key="3">
    <source>
        <dbReference type="Proteomes" id="UP000652761"/>
    </source>
</evidence>
<protein>
    <submittedName>
        <fullName evidence="2">Uncharacterized protein</fullName>
    </submittedName>
</protein>
<dbReference type="Proteomes" id="UP000652761">
    <property type="component" value="Unassembled WGS sequence"/>
</dbReference>
<name>A0A843VIJ1_COLES</name>
<reference evidence="2" key="1">
    <citation type="submission" date="2017-07" db="EMBL/GenBank/DDBJ databases">
        <title>Taro Niue Genome Assembly and Annotation.</title>
        <authorList>
            <person name="Atibalentja N."/>
            <person name="Keating K."/>
            <person name="Fields C.J."/>
        </authorList>
    </citation>
    <scope>NUCLEOTIDE SEQUENCE</scope>
    <source>
        <strain evidence="2">Niue_2</strain>
        <tissue evidence="2">Leaf</tissue>
    </source>
</reference>
<feature type="region of interest" description="Disordered" evidence="1">
    <location>
        <begin position="33"/>
        <end position="63"/>
    </location>
</feature>
<evidence type="ECO:0000313" key="2">
    <source>
        <dbReference type="EMBL" id="MQL94936.1"/>
    </source>
</evidence>
<comment type="caution">
    <text evidence="2">The sequence shown here is derived from an EMBL/GenBank/DDBJ whole genome shotgun (WGS) entry which is preliminary data.</text>
</comment>
<gene>
    <name evidence="2" type="ORF">Taro_027598</name>
</gene>
<evidence type="ECO:0000256" key="1">
    <source>
        <dbReference type="SAM" id="MobiDB-lite"/>
    </source>
</evidence>
<feature type="compositionally biased region" description="Polar residues" evidence="1">
    <location>
        <begin position="44"/>
        <end position="63"/>
    </location>
</feature>
<accession>A0A843VIJ1</accession>